<organism evidence="4 5">
    <name type="scientific">Rhizopus delemar</name>
    <dbReference type="NCBI Taxonomy" id="936053"/>
    <lineage>
        <taxon>Eukaryota</taxon>
        <taxon>Fungi</taxon>
        <taxon>Fungi incertae sedis</taxon>
        <taxon>Mucoromycota</taxon>
        <taxon>Mucoromycotina</taxon>
        <taxon>Mucoromycetes</taxon>
        <taxon>Mucorales</taxon>
        <taxon>Mucorineae</taxon>
        <taxon>Rhizopodaceae</taxon>
        <taxon>Rhizopus</taxon>
    </lineage>
</organism>
<dbReference type="GO" id="GO:0016787">
    <property type="term" value="F:hydrolase activity"/>
    <property type="evidence" value="ECO:0007669"/>
    <property type="project" value="UniProtKB-KW"/>
</dbReference>
<dbReference type="PROSITE" id="PS01173">
    <property type="entry name" value="LIPASE_GDXG_HIS"/>
    <property type="match status" value="1"/>
</dbReference>
<dbReference type="Pfam" id="PF07859">
    <property type="entry name" value="Abhydrolase_3"/>
    <property type="match status" value="1"/>
</dbReference>
<evidence type="ECO:0000313" key="4">
    <source>
        <dbReference type="EMBL" id="KAG1564113.1"/>
    </source>
</evidence>
<accession>A0A9P6YTB1</accession>
<dbReference type="InterPro" id="IPR050300">
    <property type="entry name" value="GDXG_lipolytic_enzyme"/>
</dbReference>
<dbReference type="InterPro" id="IPR002168">
    <property type="entry name" value="Lipase_GDXG_HIS_AS"/>
</dbReference>
<protein>
    <recommendedName>
        <fullName evidence="3">Alpha/beta hydrolase fold-3 domain-containing protein</fullName>
    </recommendedName>
</protein>
<dbReference type="EMBL" id="JAANIU010002848">
    <property type="protein sequence ID" value="KAG1564113.1"/>
    <property type="molecule type" value="Genomic_DNA"/>
</dbReference>
<dbReference type="PANTHER" id="PTHR48081:SF8">
    <property type="entry name" value="ALPHA_BETA HYDROLASE FOLD-3 DOMAIN-CONTAINING PROTEIN-RELATED"/>
    <property type="match status" value="1"/>
</dbReference>
<comment type="caution">
    <text evidence="4">The sequence shown here is derived from an EMBL/GenBank/DDBJ whole genome shotgun (WGS) entry which is preliminary data.</text>
</comment>
<dbReference type="Gene3D" id="3.40.50.1820">
    <property type="entry name" value="alpha/beta hydrolase"/>
    <property type="match status" value="1"/>
</dbReference>
<evidence type="ECO:0000313" key="5">
    <source>
        <dbReference type="Proteomes" id="UP000740926"/>
    </source>
</evidence>
<comment type="similarity">
    <text evidence="1">Belongs to the 'GDXG' lipolytic enzyme family.</text>
</comment>
<reference evidence="4 5" key="1">
    <citation type="journal article" date="2020" name="Microb. Genom.">
        <title>Genetic diversity of clinical and environmental Mucorales isolates obtained from an investigation of mucormycosis cases among solid organ transplant recipients.</title>
        <authorList>
            <person name="Nguyen M.H."/>
            <person name="Kaul D."/>
            <person name="Muto C."/>
            <person name="Cheng S.J."/>
            <person name="Richter R.A."/>
            <person name="Bruno V.M."/>
            <person name="Liu G."/>
            <person name="Beyhan S."/>
            <person name="Sundermann A.J."/>
            <person name="Mounaud S."/>
            <person name="Pasculle A.W."/>
            <person name="Nierman W.C."/>
            <person name="Driscoll E."/>
            <person name="Cumbie R."/>
            <person name="Clancy C.J."/>
            <person name="Dupont C.L."/>
        </authorList>
    </citation>
    <scope>NUCLEOTIDE SEQUENCE [LARGE SCALE GENOMIC DNA]</scope>
    <source>
        <strain evidence="4 5">GL24</strain>
    </source>
</reference>
<dbReference type="InterPro" id="IPR029058">
    <property type="entry name" value="AB_hydrolase_fold"/>
</dbReference>
<dbReference type="SUPFAM" id="SSF53474">
    <property type="entry name" value="alpha/beta-Hydrolases"/>
    <property type="match status" value="1"/>
</dbReference>
<evidence type="ECO:0000256" key="1">
    <source>
        <dbReference type="ARBA" id="ARBA00010515"/>
    </source>
</evidence>
<name>A0A9P6YTB1_9FUNG</name>
<sequence length="345" mass="38485">MTKSPLVPLSEAMKTLTAQLLNVTPEEACQLEFHRQFFEAIMITPDDDEVEKEDKTIEVGGIKVDISIVRPPGQKDKVLPVILFLHGGGWSVCNYKTHSILLVTLANACIVFVHYSLSPEAKYPLPLEECYAALCWTQQNAEAIRVDTNKLTVLGDSSGGNFSAALTIYAKEKGNDGIKQQVLYYPPLGTTFDSESFKLFENDDFLPREQVIYYINNYVRSKEDYLLPYVAPLRASLETLAGLPPALILTAERDVLRSDGEEYAHKLLKAGVPALCVRYQNTSHSFVLPTRPHLSPEATAGITQTVVWLKSQWKENLTLKVHAIFLLESIILAINGFKSLNKQGQ</sequence>
<feature type="domain" description="Alpha/beta hydrolase fold-3" evidence="3">
    <location>
        <begin position="82"/>
        <end position="287"/>
    </location>
</feature>
<keyword evidence="5" id="KW-1185">Reference proteome</keyword>
<dbReference type="PANTHER" id="PTHR48081">
    <property type="entry name" value="AB HYDROLASE SUPERFAMILY PROTEIN C4A8.06C"/>
    <property type="match status" value="1"/>
</dbReference>
<gene>
    <name evidence="4" type="ORF">G6F50_011341</name>
</gene>
<keyword evidence="2" id="KW-0378">Hydrolase</keyword>
<evidence type="ECO:0000259" key="3">
    <source>
        <dbReference type="Pfam" id="PF07859"/>
    </source>
</evidence>
<dbReference type="AlphaFoldDB" id="A0A9P6YTB1"/>
<dbReference type="InterPro" id="IPR013094">
    <property type="entry name" value="AB_hydrolase_3"/>
</dbReference>
<proteinExistence type="inferred from homology"/>
<evidence type="ECO:0000256" key="2">
    <source>
        <dbReference type="ARBA" id="ARBA00022801"/>
    </source>
</evidence>
<dbReference type="Proteomes" id="UP000740926">
    <property type="component" value="Unassembled WGS sequence"/>
</dbReference>